<comment type="similarity">
    <text evidence="2">Belongs to the VirD4/TraG family.</text>
</comment>
<dbReference type="EMBL" id="QLLI01000014">
    <property type="protein sequence ID" value="RAI89584.1"/>
    <property type="molecule type" value="Genomic_DNA"/>
</dbReference>
<feature type="compositionally biased region" description="Basic and acidic residues" evidence="7">
    <location>
        <begin position="488"/>
        <end position="513"/>
    </location>
</feature>
<protein>
    <submittedName>
        <fullName evidence="8">Type IV secretory system conjugative DNA transfer VirD4/TraG family protein</fullName>
    </submittedName>
</protein>
<feature type="region of interest" description="Disordered" evidence="7">
    <location>
        <begin position="473"/>
        <end position="513"/>
    </location>
</feature>
<evidence type="ECO:0000313" key="8">
    <source>
        <dbReference type="EMBL" id="RAI89584.1"/>
    </source>
</evidence>
<evidence type="ECO:0000256" key="6">
    <source>
        <dbReference type="ARBA" id="ARBA00023136"/>
    </source>
</evidence>
<evidence type="ECO:0000256" key="5">
    <source>
        <dbReference type="ARBA" id="ARBA00022989"/>
    </source>
</evidence>
<dbReference type="Gene3D" id="3.40.50.300">
    <property type="entry name" value="P-loop containing nucleotide triphosphate hydrolases"/>
    <property type="match status" value="1"/>
</dbReference>
<dbReference type="RefSeq" id="WP_111620896.1">
    <property type="nucleotide sequence ID" value="NZ_QLLI01000014.1"/>
</dbReference>
<dbReference type="InterPro" id="IPR051539">
    <property type="entry name" value="T4SS-coupling_protein"/>
</dbReference>
<accession>A0ABX9BES3</accession>
<evidence type="ECO:0000313" key="9">
    <source>
        <dbReference type="Proteomes" id="UP000248827"/>
    </source>
</evidence>
<comment type="caution">
    <text evidence="8">The sequence shown here is derived from an EMBL/GenBank/DDBJ whole genome shotgun (WGS) entry which is preliminary data.</text>
</comment>
<name>A0ABX9BES3_9BACL</name>
<comment type="subcellular location">
    <subcellularLocation>
        <location evidence="1">Cell membrane</location>
        <topology evidence="1">Multi-pass membrane protein</topology>
    </subcellularLocation>
</comment>
<evidence type="ECO:0000256" key="2">
    <source>
        <dbReference type="ARBA" id="ARBA00008806"/>
    </source>
</evidence>
<evidence type="ECO:0000256" key="1">
    <source>
        <dbReference type="ARBA" id="ARBA00004651"/>
    </source>
</evidence>
<dbReference type="InterPro" id="IPR003688">
    <property type="entry name" value="TraG/VirD4"/>
</dbReference>
<keyword evidence="5" id="KW-1133">Transmembrane helix</keyword>
<keyword evidence="3" id="KW-1003">Cell membrane</keyword>
<organism evidence="8 9">
    <name type="scientific">Paenibacillus pabuli</name>
    <dbReference type="NCBI Taxonomy" id="1472"/>
    <lineage>
        <taxon>Bacteria</taxon>
        <taxon>Bacillati</taxon>
        <taxon>Bacillota</taxon>
        <taxon>Bacilli</taxon>
        <taxon>Bacillales</taxon>
        <taxon>Paenibacillaceae</taxon>
        <taxon>Paenibacillus</taxon>
    </lineage>
</organism>
<evidence type="ECO:0000256" key="7">
    <source>
        <dbReference type="SAM" id="MobiDB-lite"/>
    </source>
</evidence>
<dbReference type="Proteomes" id="UP000248827">
    <property type="component" value="Unassembled WGS sequence"/>
</dbReference>
<dbReference type="Pfam" id="PF02534">
    <property type="entry name" value="T4SS-DNA_transf"/>
    <property type="match status" value="1"/>
</dbReference>
<dbReference type="PANTHER" id="PTHR37937:SF1">
    <property type="entry name" value="CONJUGATIVE TRANSFER: DNA TRANSPORT"/>
    <property type="match status" value="1"/>
</dbReference>
<keyword evidence="6" id="KW-0472">Membrane</keyword>
<dbReference type="PANTHER" id="PTHR37937">
    <property type="entry name" value="CONJUGATIVE TRANSFER: DNA TRANSPORT"/>
    <property type="match status" value="1"/>
</dbReference>
<keyword evidence="9" id="KW-1185">Reference proteome</keyword>
<evidence type="ECO:0000256" key="4">
    <source>
        <dbReference type="ARBA" id="ARBA00022692"/>
    </source>
</evidence>
<proteinExistence type="inferred from homology"/>
<dbReference type="SUPFAM" id="SSF52540">
    <property type="entry name" value="P-loop containing nucleoside triphosphate hydrolases"/>
    <property type="match status" value="1"/>
</dbReference>
<dbReference type="InterPro" id="IPR027417">
    <property type="entry name" value="P-loop_NTPase"/>
</dbReference>
<reference evidence="8 9" key="1">
    <citation type="submission" date="2018-06" db="EMBL/GenBank/DDBJ databases">
        <title>Freshwater and sediment microbial communities from various areas in North America, analyzing microbe dynamics in response to fracking.</title>
        <authorList>
            <person name="Lamendella R."/>
        </authorList>
    </citation>
    <scope>NUCLEOTIDE SEQUENCE [LARGE SCALE GENOMIC DNA]</scope>
    <source>
        <strain evidence="8 9">NG-13</strain>
    </source>
</reference>
<sequence>MIKWGGSDMFTHMLAVGPTRCGKTATLLKPIIYQLLLMKKKGIPLGLSVVEPKGDVADMVNEMCGEMDMSCVHVDPTSDHSARFPVMKGDEDDVAEATVTVLKSMFGKQEAFFATVQELAGRNITKLLKRLYLDDVNLGDVLRTMRDQRILEDKVQELRFKEGESDLVQFFQSELLGAQKEKYQQFVIGLRAQLENLTSNRHLEPILMGQSDFDMDRHFETGGVLAVNTAMGKLRKAGDAFGQFVVMHLQSGTFRRPGTERTRVPHIMIVDEYSRYINPDVELFLSIAAEYRTAGIFATQSLGQLEVEAGKINAKAMKQSILTSCRNKIAFGGLAYQDALEFSREFGKKQIISRQSTFKQQILLPNLLPENYRDTEKEEDRIFYTQMMDGLPKFHYVAKLLDDGTPLPPKIGKGSFVPRDWKERREWEVRKKYWAFKFDFKRKPKVSHQPMSHPEQSGFEENISLKLKFVPTDLDDEKIPVPPNPHVGETKPEDSPDQGESTHEHGDDLDPFE</sequence>
<gene>
    <name evidence="8" type="ORF">DET54_11452</name>
</gene>
<keyword evidence="4" id="KW-0812">Transmembrane</keyword>
<evidence type="ECO:0000256" key="3">
    <source>
        <dbReference type="ARBA" id="ARBA00022475"/>
    </source>
</evidence>